<gene>
    <name evidence="2" type="ORF">KK083_06370</name>
</gene>
<name>A0AAP2DHQ0_9BACT</name>
<dbReference type="EMBL" id="JAHESF010000005">
    <property type="protein sequence ID" value="MBT1696491.1"/>
    <property type="molecule type" value="Genomic_DNA"/>
</dbReference>
<evidence type="ECO:0000313" key="3">
    <source>
        <dbReference type="Proteomes" id="UP001319200"/>
    </source>
</evidence>
<accession>A0AAP2DHQ0</accession>
<sequence length="389" mass="44278">MPAKIPVNKILLKGYYGFGNLGDDILMIVSYNLLKEKYPEASIDIFSNHTPNLNGFKRSSAYNQYIWQLLGEEPELIDWTSKKEYDLVFNGGGGVFFDVKQGSAVYGVINTIFKVAGSRVAHRVDRLLRVAFNKPRHIRFRKQHGVGIGIGPYSKRSTLFFRHLAEIGSFEALFVRDDVSMQFLASMSFAGQRFKFTDLAFLSDYWVPEKLKAKKEKTFGNKLGILLQDVPSRQEELFSAVEGFLSSVTDAEVTFLSFDKNHDQEYIRRFSSRHRLVVWDPEVISMESFLEILASQNIIITARAHGAILGALLGVVPICLGVSPKLEHVSQFFPNGGLLVKPPFDQQRLSVAWEKARHDYTELRERLQEDVMANRTVAQEGKQKLFEIR</sequence>
<evidence type="ECO:0000313" key="2">
    <source>
        <dbReference type="EMBL" id="MBT1696491.1"/>
    </source>
</evidence>
<dbReference type="Pfam" id="PF04230">
    <property type="entry name" value="PS_pyruv_trans"/>
    <property type="match status" value="1"/>
</dbReference>
<dbReference type="PANTHER" id="PTHR36836">
    <property type="entry name" value="COLANIC ACID BIOSYNTHESIS PROTEIN WCAK"/>
    <property type="match status" value="1"/>
</dbReference>
<protein>
    <submittedName>
        <fullName evidence="2">Polysaccharide pyruvyl transferase family protein</fullName>
    </submittedName>
</protein>
<reference evidence="2 3" key="1">
    <citation type="submission" date="2021-05" db="EMBL/GenBank/DDBJ databases">
        <title>A Polyphasic approach of four new species of the genus Ohtaekwangia: Ohtaekwangia histidinii sp. nov., Ohtaekwangia cretensis sp. nov., Ohtaekwangia indiensis sp. nov., Ohtaekwangia reichenbachii sp. nov. from diverse environment.</title>
        <authorList>
            <person name="Octaviana S."/>
        </authorList>
    </citation>
    <scope>NUCLEOTIDE SEQUENCE [LARGE SCALE GENOMIC DNA]</scope>
    <source>
        <strain evidence="2 3">PWU4</strain>
    </source>
</reference>
<proteinExistence type="predicted"/>
<keyword evidence="3" id="KW-1185">Reference proteome</keyword>
<dbReference type="InterPro" id="IPR007345">
    <property type="entry name" value="Polysacch_pyruvyl_Trfase"/>
</dbReference>
<comment type="caution">
    <text evidence="2">The sequence shown here is derived from an EMBL/GenBank/DDBJ whole genome shotgun (WGS) entry which is preliminary data.</text>
</comment>
<keyword evidence="2" id="KW-0808">Transferase</keyword>
<dbReference type="PANTHER" id="PTHR36836:SF1">
    <property type="entry name" value="COLANIC ACID BIOSYNTHESIS PROTEIN WCAK"/>
    <property type="match status" value="1"/>
</dbReference>
<feature type="domain" description="Polysaccharide pyruvyl transferase" evidence="1">
    <location>
        <begin position="20"/>
        <end position="323"/>
    </location>
</feature>
<dbReference type="RefSeq" id="WP_254161775.1">
    <property type="nucleotide sequence ID" value="NZ_JAHESF010000005.1"/>
</dbReference>
<dbReference type="Proteomes" id="UP001319200">
    <property type="component" value="Unassembled WGS sequence"/>
</dbReference>
<evidence type="ECO:0000259" key="1">
    <source>
        <dbReference type="Pfam" id="PF04230"/>
    </source>
</evidence>
<organism evidence="2 3">
    <name type="scientific">Chryseosolibacter histidini</name>
    <dbReference type="NCBI Taxonomy" id="2782349"/>
    <lineage>
        <taxon>Bacteria</taxon>
        <taxon>Pseudomonadati</taxon>
        <taxon>Bacteroidota</taxon>
        <taxon>Cytophagia</taxon>
        <taxon>Cytophagales</taxon>
        <taxon>Chryseotaleaceae</taxon>
        <taxon>Chryseosolibacter</taxon>
    </lineage>
</organism>
<dbReference type="GO" id="GO:0016740">
    <property type="term" value="F:transferase activity"/>
    <property type="evidence" value="ECO:0007669"/>
    <property type="project" value="UniProtKB-KW"/>
</dbReference>
<dbReference type="AlphaFoldDB" id="A0AAP2DHQ0"/>